<dbReference type="GO" id="GO:0006313">
    <property type="term" value="P:DNA transposition"/>
    <property type="evidence" value="ECO:0007669"/>
    <property type="project" value="InterPro"/>
</dbReference>
<organism evidence="2 3">
    <name type="scientific">Alginatibacterium sediminis</name>
    <dbReference type="NCBI Taxonomy" id="2164068"/>
    <lineage>
        <taxon>Bacteria</taxon>
        <taxon>Pseudomonadati</taxon>
        <taxon>Pseudomonadota</taxon>
        <taxon>Gammaproteobacteria</taxon>
        <taxon>Alteromonadales</taxon>
        <taxon>Alteromonadaceae</taxon>
        <taxon>Alginatibacterium</taxon>
    </lineage>
</organism>
<keyword evidence="3" id="KW-1185">Reference proteome</keyword>
<dbReference type="RefSeq" id="WP_120354758.1">
    <property type="nucleotide sequence ID" value="NZ_RAQO01000005.1"/>
</dbReference>
<evidence type="ECO:0000313" key="2">
    <source>
        <dbReference type="EMBL" id="RKF18679.1"/>
    </source>
</evidence>
<dbReference type="InterPro" id="IPR002686">
    <property type="entry name" value="Transposase_17"/>
</dbReference>
<dbReference type="SMART" id="SM01321">
    <property type="entry name" value="Y1_Tnp"/>
    <property type="match status" value="1"/>
</dbReference>
<dbReference type="GO" id="GO:0004803">
    <property type="term" value="F:transposase activity"/>
    <property type="evidence" value="ECO:0007669"/>
    <property type="project" value="InterPro"/>
</dbReference>
<dbReference type="Proteomes" id="UP000286482">
    <property type="component" value="Unassembled WGS sequence"/>
</dbReference>
<accession>A0A420ED66</accession>
<reference evidence="2 3" key="1">
    <citation type="submission" date="2018-09" db="EMBL/GenBank/DDBJ databases">
        <authorList>
            <person name="Wang Z."/>
        </authorList>
    </citation>
    <scope>NUCLEOTIDE SEQUENCE [LARGE SCALE GENOMIC DNA]</scope>
    <source>
        <strain evidence="2 3">ALS 81</strain>
    </source>
</reference>
<evidence type="ECO:0000259" key="1">
    <source>
        <dbReference type="SMART" id="SM01321"/>
    </source>
</evidence>
<protein>
    <submittedName>
        <fullName evidence="2">Transposase</fullName>
    </submittedName>
</protein>
<sequence length="329" mass="37336">MPKARKEQVSLSDTPYYHCISRCVRRAFLCGEDVVSGRSFEHRRQWVEDYLLKLAGIFSIDVCAYAVMSNHTHLVLHVDQQQALSWSMDEVLQRWHSLHKGTLLAQRYLNPELRSELDAVQLQAVSDTAEIYRQRLYDLSWFMRHLNEHIAREANKEDQCTGRFWEGRFKSQALLDEAALAACMAYVDLNPIRAKIADKPETSAHTSVKIRIKQANQAKQPTALYPFVGNPRSNMPNGLPFELKDYLALVDLTGRSIRKDKCGFISASDSPILERLNIDQSSWLALTTGLEQQFGGVVGSSASMVLYKSEHNQQRLHGMGAAKRLLNSA</sequence>
<name>A0A420ED66_9ALTE</name>
<dbReference type="EMBL" id="RAQO01000005">
    <property type="protein sequence ID" value="RKF18679.1"/>
    <property type="molecule type" value="Genomic_DNA"/>
</dbReference>
<feature type="domain" description="Transposase IS200-like" evidence="1">
    <location>
        <begin position="12"/>
        <end position="190"/>
    </location>
</feature>
<dbReference type="InterPro" id="IPR036515">
    <property type="entry name" value="Transposase_17_sf"/>
</dbReference>
<gene>
    <name evidence="2" type="ORF">DBZ36_09760</name>
</gene>
<dbReference type="Gene3D" id="3.30.70.1290">
    <property type="entry name" value="Transposase IS200-like"/>
    <property type="match status" value="1"/>
</dbReference>
<dbReference type="PANTHER" id="PTHR34322">
    <property type="entry name" value="TRANSPOSASE, Y1_TNP DOMAIN-CONTAINING"/>
    <property type="match status" value="1"/>
</dbReference>
<dbReference type="GO" id="GO:0003677">
    <property type="term" value="F:DNA binding"/>
    <property type="evidence" value="ECO:0007669"/>
    <property type="project" value="InterPro"/>
</dbReference>
<comment type="caution">
    <text evidence="2">The sequence shown here is derived from an EMBL/GenBank/DDBJ whole genome shotgun (WGS) entry which is preliminary data.</text>
</comment>
<dbReference type="PANTHER" id="PTHR34322:SF2">
    <property type="entry name" value="TRANSPOSASE IS200-LIKE DOMAIN-CONTAINING PROTEIN"/>
    <property type="match status" value="1"/>
</dbReference>
<evidence type="ECO:0000313" key="3">
    <source>
        <dbReference type="Proteomes" id="UP000286482"/>
    </source>
</evidence>
<dbReference type="OrthoDB" id="9814067at2"/>
<dbReference type="AlphaFoldDB" id="A0A420ED66"/>
<proteinExistence type="predicted"/>
<dbReference type="SUPFAM" id="SSF143422">
    <property type="entry name" value="Transposase IS200-like"/>
    <property type="match status" value="1"/>
</dbReference>